<comment type="caution">
    <text evidence="1">The sequence shown here is derived from an EMBL/GenBank/DDBJ whole genome shotgun (WGS) entry which is preliminary data.</text>
</comment>
<keyword evidence="2" id="KW-1185">Reference proteome</keyword>
<sequence length="98" mass="11336">MRVDIGNKEFKKKVLDPQQMFKQDEQILAQDHQIIEDIDGKNQFLGLKKDYVEVVVQVVLAAFVIYTIYQRHNARKEAEVKPAVKPEVKPDLEAEPTT</sequence>
<organism evidence="1 2">
    <name type="scientific">Candidatus Epulonipiscium fishelsonii</name>
    <dbReference type="NCBI Taxonomy" id="77094"/>
    <lineage>
        <taxon>Bacteria</taxon>
        <taxon>Bacillati</taxon>
        <taxon>Bacillota</taxon>
        <taxon>Clostridia</taxon>
        <taxon>Lachnospirales</taxon>
        <taxon>Lachnospiraceae</taxon>
        <taxon>Candidatus Epulonipiscium</taxon>
    </lineage>
</organism>
<proteinExistence type="predicted"/>
<gene>
    <name evidence="1" type="ORF">AN396_12190</name>
</gene>
<protein>
    <submittedName>
        <fullName evidence="1">Uncharacterized protein</fullName>
    </submittedName>
</protein>
<accession>A0ACC8X7L4</accession>
<name>A0ACC8X7L4_9FIRM</name>
<dbReference type="EMBL" id="LJDB01000102">
    <property type="protein sequence ID" value="ONI37909.1"/>
    <property type="molecule type" value="Genomic_DNA"/>
</dbReference>
<dbReference type="Proteomes" id="UP000188605">
    <property type="component" value="Unassembled WGS sequence"/>
</dbReference>
<evidence type="ECO:0000313" key="2">
    <source>
        <dbReference type="Proteomes" id="UP000188605"/>
    </source>
</evidence>
<reference evidence="1" key="1">
    <citation type="submission" date="2016-08" db="EMBL/GenBank/DDBJ databases">
        <authorList>
            <person name="Ngugi D.K."/>
            <person name="Miyake S."/>
            <person name="Stingl U."/>
        </authorList>
    </citation>
    <scope>NUCLEOTIDE SEQUENCE</scope>
    <source>
        <strain evidence="1">SCG-B11WGA-EpuloA1</strain>
    </source>
</reference>
<evidence type="ECO:0000313" key="1">
    <source>
        <dbReference type="EMBL" id="ONI37909.1"/>
    </source>
</evidence>